<gene>
    <name evidence="2" type="ORF">KUF71_025396</name>
</gene>
<keyword evidence="1" id="KW-0732">Signal</keyword>
<sequence length="87" mass="9495">HPHRAPRLLLIVVFGLQVQAVSGLTGQNSFPKYINNKKSVCRSKFLKASRTCRTLYVSAGTSCLSVRRNGFSTSAKPSSNELRAAQS</sequence>
<proteinExistence type="predicted"/>
<dbReference type="AlphaFoldDB" id="A0AAE1H7J2"/>
<feature type="signal peptide" evidence="1">
    <location>
        <begin position="1"/>
        <end position="23"/>
    </location>
</feature>
<reference evidence="2" key="2">
    <citation type="journal article" date="2023" name="BMC Genomics">
        <title>Pest status, molecular evolution, and epigenetic factors derived from the genome assembly of Frankliniella fusca, a thysanopteran phytovirus vector.</title>
        <authorList>
            <person name="Catto M.A."/>
            <person name="Labadie P.E."/>
            <person name="Jacobson A.L."/>
            <person name="Kennedy G.G."/>
            <person name="Srinivasan R."/>
            <person name="Hunt B.G."/>
        </authorList>
    </citation>
    <scope>NUCLEOTIDE SEQUENCE</scope>
    <source>
        <strain evidence="2">PL_HMW_Pooled</strain>
    </source>
</reference>
<feature type="non-terminal residue" evidence="2">
    <location>
        <position position="1"/>
    </location>
</feature>
<organism evidence="2 3">
    <name type="scientific">Frankliniella fusca</name>
    <dbReference type="NCBI Taxonomy" id="407009"/>
    <lineage>
        <taxon>Eukaryota</taxon>
        <taxon>Metazoa</taxon>
        <taxon>Ecdysozoa</taxon>
        <taxon>Arthropoda</taxon>
        <taxon>Hexapoda</taxon>
        <taxon>Insecta</taxon>
        <taxon>Pterygota</taxon>
        <taxon>Neoptera</taxon>
        <taxon>Paraneoptera</taxon>
        <taxon>Thysanoptera</taxon>
        <taxon>Terebrantia</taxon>
        <taxon>Thripoidea</taxon>
        <taxon>Thripidae</taxon>
        <taxon>Frankliniella</taxon>
    </lineage>
</organism>
<name>A0AAE1H7J2_9NEOP</name>
<reference evidence="2" key="1">
    <citation type="submission" date="2021-07" db="EMBL/GenBank/DDBJ databases">
        <authorList>
            <person name="Catto M.A."/>
            <person name="Jacobson A."/>
            <person name="Kennedy G."/>
            <person name="Labadie P."/>
            <person name="Hunt B.G."/>
            <person name="Srinivasan R."/>
        </authorList>
    </citation>
    <scope>NUCLEOTIDE SEQUENCE</scope>
    <source>
        <strain evidence="2">PL_HMW_Pooled</strain>
        <tissue evidence="2">Head</tissue>
    </source>
</reference>
<dbReference type="EMBL" id="JAHWGI010000491">
    <property type="protein sequence ID" value="KAK3916104.1"/>
    <property type="molecule type" value="Genomic_DNA"/>
</dbReference>
<evidence type="ECO:0000256" key="1">
    <source>
        <dbReference type="SAM" id="SignalP"/>
    </source>
</evidence>
<accession>A0AAE1H7J2</accession>
<comment type="caution">
    <text evidence="2">The sequence shown here is derived from an EMBL/GenBank/DDBJ whole genome shotgun (WGS) entry which is preliminary data.</text>
</comment>
<dbReference type="Proteomes" id="UP001219518">
    <property type="component" value="Unassembled WGS sequence"/>
</dbReference>
<feature type="chain" id="PRO_5042119167" evidence="1">
    <location>
        <begin position="24"/>
        <end position="87"/>
    </location>
</feature>
<keyword evidence="3" id="KW-1185">Reference proteome</keyword>
<protein>
    <submittedName>
        <fullName evidence="2">Tudor domain-containing protein 15</fullName>
    </submittedName>
</protein>
<evidence type="ECO:0000313" key="2">
    <source>
        <dbReference type="EMBL" id="KAK3916104.1"/>
    </source>
</evidence>
<evidence type="ECO:0000313" key="3">
    <source>
        <dbReference type="Proteomes" id="UP001219518"/>
    </source>
</evidence>